<organism evidence="1 2">
    <name type="scientific">Sparassis crispa</name>
    <dbReference type="NCBI Taxonomy" id="139825"/>
    <lineage>
        <taxon>Eukaryota</taxon>
        <taxon>Fungi</taxon>
        <taxon>Dikarya</taxon>
        <taxon>Basidiomycota</taxon>
        <taxon>Agaricomycotina</taxon>
        <taxon>Agaricomycetes</taxon>
        <taxon>Polyporales</taxon>
        <taxon>Sparassidaceae</taxon>
        <taxon>Sparassis</taxon>
    </lineage>
</organism>
<gene>
    <name evidence="1" type="ORF">SCP_0313300</name>
</gene>
<accession>A0A401GHK5</accession>
<reference evidence="1 2" key="1">
    <citation type="journal article" date="2018" name="Sci. Rep.">
        <title>Genome sequence of the cauliflower mushroom Sparassis crispa (Hanabiratake) and its association with beneficial usage.</title>
        <authorList>
            <person name="Kiyama R."/>
            <person name="Furutani Y."/>
            <person name="Kawaguchi K."/>
            <person name="Nakanishi T."/>
        </authorList>
    </citation>
    <scope>NUCLEOTIDE SEQUENCE [LARGE SCALE GENOMIC DNA]</scope>
</reference>
<dbReference type="EMBL" id="BFAD01000003">
    <property type="protein sequence ID" value="GBE81601.1"/>
    <property type="molecule type" value="Genomic_DNA"/>
</dbReference>
<dbReference type="GeneID" id="38778518"/>
<dbReference type="AlphaFoldDB" id="A0A401GHK5"/>
<comment type="caution">
    <text evidence="1">The sequence shown here is derived from an EMBL/GenBank/DDBJ whole genome shotgun (WGS) entry which is preliminary data.</text>
</comment>
<dbReference type="Proteomes" id="UP000287166">
    <property type="component" value="Unassembled WGS sequence"/>
</dbReference>
<keyword evidence="2" id="KW-1185">Reference proteome</keyword>
<name>A0A401GHK5_9APHY</name>
<evidence type="ECO:0000313" key="1">
    <source>
        <dbReference type="EMBL" id="GBE81601.1"/>
    </source>
</evidence>
<protein>
    <submittedName>
        <fullName evidence="1">Uncharacterized protein</fullName>
    </submittedName>
</protein>
<dbReference type="InParanoid" id="A0A401GHK5"/>
<dbReference type="RefSeq" id="XP_027612514.1">
    <property type="nucleotide sequence ID" value="XM_027756713.1"/>
</dbReference>
<evidence type="ECO:0000313" key="2">
    <source>
        <dbReference type="Proteomes" id="UP000287166"/>
    </source>
</evidence>
<proteinExistence type="predicted"/>
<sequence length="350" mass="40173">MCRCHVLRLGRRQRNNLLAFRTPRDRAAVDEESIARNRLPIFVHRPICVRIAYQIQPLRTIASQCALPGLSEKRERNETAYVMSGRVPSDAYINEPTASRYGMSRMAAASAVVCGDCALDSVVFGSIGVGERARGAIAFYGESEDPMDLTQIRDSERLSELRLHLVDQGARRRDDSQVIDVYNDHDEVSPLYAKEDGLVNIALYHAEEFLQRTQEFLVPVTSTLAEAIQRSEKSQHHPRLFCEVCPRRHSSHQSGGPQNRDEQRTCLLKTPRTVCLKSTQFLHDRLFPAWPLRPFLRLAYRPWLQSLNIRHLRRHRNASYWLFKLPLKRSFSAAGFFSLIRHLHTGGQFL</sequence>